<evidence type="ECO:0000313" key="2">
    <source>
        <dbReference type="EMBL" id="RXW16057.1"/>
    </source>
</evidence>
<sequence>MHLKDTFVVVFTLLGAAALGVALPSVGETLVPEIRCEYFLPFPMKFGVTELLILTDADDDTTL</sequence>
<evidence type="ECO:0000256" key="1">
    <source>
        <dbReference type="SAM" id="SignalP"/>
    </source>
</evidence>
<dbReference type="Proteomes" id="UP000290288">
    <property type="component" value="Unassembled WGS sequence"/>
</dbReference>
<keyword evidence="3" id="KW-1185">Reference proteome</keyword>
<keyword evidence="1" id="KW-0732">Signal</keyword>
<dbReference type="EMBL" id="SDEE01000479">
    <property type="protein sequence ID" value="RXW16057.1"/>
    <property type="molecule type" value="Genomic_DNA"/>
</dbReference>
<feature type="chain" id="PRO_5020643145" evidence="1">
    <location>
        <begin position="23"/>
        <end position="63"/>
    </location>
</feature>
<evidence type="ECO:0000313" key="3">
    <source>
        <dbReference type="Proteomes" id="UP000290288"/>
    </source>
</evidence>
<dbReference type="AlphaFoldDB" id="A0A4Q2D915"/>
<feature type="signal peptide" evidence="1">
    <location>
        <begin position="1"/>
        <end position="22"/>
    </location>
</feature>
<name>A0A4Q2D915_9AGAR</name>
<comment type="caution">
    <text evidence="2">The sequence shown here is derived from an EMBL/GenBank/DDBJ whole genome shotgun (WGS) entry which is preliminary data.</text>
</comment>
<proteinExistence type="predicted"/>
<reference evidence="2 3" key="1">
    <citation type="submission" date="2019-01" db="EMBL/GenBank/DDBJ databases">
        <title>Draft genome sequence of Psathyrella aberdarensis IHI B618.</title>
        <authorList>
            <person name="Buettner E."/>
            <person name="Kellner H."/>
        </authorList>
    </citation>
    <scope>NUCLEOTIDE SEQUENCE [LARGE SCALE GENOMIC DNA]</scope>
    <source>
        <strain evidence="2 3">IHI B618</strain>
    </source>
</reference>
<gene>
    <name evidence="2" type="ORF">EST38_g9795</name>
</gene>
<organism evidence="2 3">
    <name type="scientific">Candolleomyces aberdarensis</name>
    <dbReference type="NCBI Taxonomy" id="2316362"/>
    <lineage>
        <taxon>Eukaryota</taxon>
        <taxon>Fungi</taxon>
        <taxon>Dikarya</taxon>
        <taxon>Basidiomycota</taxon>
        <taxon>Agaricomycotina</taxon>
        <taxon>Agaricomycetes</taxon>
        <taxon>Agaricomycetidae</taxon>
        <taxon>Agaricales</taxon>
        <taxon>Agaricineae</taxon>
        <taxon>Psathyrellaceae</taxon>
        <taxon>Candolleomyces</taxon>
    </lineage>
</organism>
<protein>
    <submittedName>
        <fullName evidence="2">Uncharacterized protein</fullName>
    </submittedName>
</protein>
<accession>A0A4Q2D915</accession>